<evidence type="ECO:0000256" key="3">
    <source>
        <dbReference type="ARBA" id="ARBA00022679"/>
    </source>
</evidence>
<feature type="transmembrane region" description="Helical" evidence="10">
    <location>
        <begin position="6"/>
        <end position="24"/>
    </location>
</feature>
<evidence type="ECO:0000256" key="5">
    <source>
        <dbReference type="ARBA" id="ARBA00022989"/>
    </source>
</evidence>
<proteinExistence type="inferred from homology"/>
<accession>A0A419TA27</accession>
<evidence type="ECO:0000313" key="12">
    <source>
        <dbReference type="Proteomes" id="UP000284177"/>
    </source>
</evidence>
<dbReference type="NCBIfam" id="TIGR00023">
    <property type="entry name" value="glycerol-3-phosphate 1-O-acyltransferase PlsY"/>
    <property type="match status" value="1"/>
</dbReference>
<reference evidence="11 12" key="1">
    <citation type="submission" date="2016-08" db="EMBL/GenBank/DDBJ databases">
        <title>Novel Firmicutes and Novel Genomes.</title>
        <authorList>
            <person name="Poppleton D.I."/>
            <person name="Gribaldo S."/>
        </authorList>
    </citation>
    <scope>NUCLEOTIDE SEQUENCE [LARGE SCALE GENOMIC DNA]</scope>
    <source>
        <strain evidence="11 12">CTT3</strain>
    </source>
</reference>
<keyword evidence="2 10" id="KW-0444">Lipid biosynthesis</keyword>
<keyword evidence="5 10" id="KW-1133">Transmembrane helix</keyword>
<protein>
    <recommendedName>
        <fullName evidence="10">Glycerol-3-phosphate acyltransferase</fullName>
    </recommendedName>
    <alternativeName>
        <fullName evidence="10">Acyl-PO4 G3P acyltransferase</fullName>
    </alternativeName>
    <alternativeName>
        <fullName evidence="10">Acyl-phosphate--glycerol-3-phosphate acyltransferase</fullName>
    </alternativeName>
    <alternativeName>
        <fullName evidence="10">G3P acyltransferase</fullName>
        <shortName evidence="10">GPAT</shortName>
        <ecNumber evidence="10">2.3.1.275</ecNumber>
    </alternativeName>
    <alternativeName>
        <fullName evidence="10">Lysophosphatidic acid synthase</fullName>
        <shortName evidence="10">LPA synthase</shortName>
    </alternativeName>
</protein>
<keyword evidence="9 10" id="KW-1208">Phospholipid metabolism</keyword>
<keyword evidence="12" id="KW-1185">Reference proteome</keyword>
<comment type="function">
    <text evidence="10">Catalyzes the transfer of an acyl group from acyl-phosphate (acyl-PO(4)) to glycerol-3-phosphate (G3P) to form lysophosphatidic acid (LPA). This enzyme utilizes acyl-phosphate as fatty acyl donor, but not acyl-CoA or acyl-ACP.</text>
</comment>
<comment type="caution">
    <text evidence="11">The sequence shown here is derived from an EMBL/GenBank/DDBJ whole genome shotgun (WGS) entry which is preliminary data.</text>
</comment>
<dbReference type="PANTHER" id="PTHR30309">
    <property type="entry name" value="INNER MEMBRANE PROTEIN YGIH"/>
    <property type="match status" value="1"/>
</dbReference>
<keyword evidence="6 10" id="KW-0443">Lipid metabolism</keyword>
<dbReference type="HAMAP" id="MF_01043">
    <property type="entry name" value="PlsY"/>
    <property type="match status" value="1"/>
</dbReference>
<dbReference type="InterPro" id="IPR003811">
    <property type="entry name" value="G3P_acylTferase_PlsY"/>
</dbReference>
<dbReference type="AlphaFoldDB" id="A0A419TA27"/>
<evidence type="ECO:0000256" key="10">
    <source>
        <dbReference type="HAMAP-Rule" id="MF_01043"/>
    </source>
</evidence>
<keyword evidence="7 10" id="KW-0472">Membrane</keyword>
<comment type="catalytic activity">
    <reaction evidence="10">
        <text>an acyl phosphate + sn-glycerol 3-phosphate = a 1-acyl-sn-glycero-3-phosphate + phosphate</text>
        <dbReference type="Rhea" id="RHEA:34075"/>
        <dbReference type="ChEBI" id="CHEBI:43474"/>
        <dbReference type="ChEBI" id="CHEBI:57597"/>
        <dbReference type="ChEBI" id="CHEBI:57970"/>
        <dbReference type="ChEBI" id="CHEBI:59918"/>
        <dbReference type="EC" id="2.3.1.275"/>
    </reaction>
</comment>
<keyword evidence="11" id="KW-0012">Acyltransferase</keyword>
<dbReference type="PANTHER" id="PTHR30309:SF0">
    <property type="entry name" value="GLYCEROL-3-PHOSPHATE ACYLTRANSFERASE-RELATED"/>
    <property type="match status" value="1"/>
</dbReference>
<comment type="pathway">
    <text evidence="10">Lipid metabolism; phospholipid metabolism.</text>
</comment>
<sequence length="198" mass="20978">MGDVILTIIIGYILGNLNFAYILGKLVKNTDIRNYGSGNAGATNALRVFGVKMGLTTFLLDCAKGAVAVIIGKYILGDIGALIGGISVVVGHNWPVVLKFKGGKGIATTIGVVLSINYILALICIVIGIILIAKTRYVSLGSVTGMALLPIVTLIIERPIDVNFLIFVLILSAFAIFRHKGNIQRLLAGTERKLGEKA</sequence>
<feature type="transmembrane region" description="Helical" evidence="10">
    <location>
        <begin position="74"/>
        <end position="94"/>
    </location>
</feature>
<comment type="subunit">
    <text evidence="10">Probably interacts with PlsX.</text>
</comment>
<dbReference type="RefSeq" id="WP_243096825.1">
    <property type="nucleotide sequence ID" value="NZ_MCIB01000001.1"/>
</dbReference>
<evidence type="ECO:0000313" key="11">
    <source>
        <dbReference type="EMBL" id="RKD34323.1"/>
    </source>
</evidence>
<dbReference type="GO" id="GO:0043772">
    <property type="term" value="F:acyl-phosphate glycerol-3-phosphate acyltransferase activity"/>
    <property type="evidence" value="ECO:0007669"/>
    <property type="project" value="UniProtKB-UniRule"/>
</dbReference>
<keyword evidence="3 10" id="KW-0808">Transferase</keyword>
<organism evidence="11 12">
    <name type="scientific">Thermohalobacter berrensis</name>
    <dbReference type="NCBI Taxonomy" id="99594"/>
    <lineage>
        <taxon>Bacteria</taxon>
        <taxon>Bacillati</taxon>
        <taxon>Bacillota</taxon>
        <taxon>Tissierellia</taxon>
        <taxon>Tissierellales</taxon>
        <taxon>Thermohalobacteraceae</taxon>
        <taxon>Thermohalobacter</taxon>
    </lineage>
</organism>
<dbReference type="UniPathway" id="UPA00085"/>
<name>A0A419TA27_9FIRM</name>
<dbReference type="Pfam" id="PF02660">
    <property type="entry name" value="G3P_acyltransf"/>
    <property type="match status" value="1"/>
</dbReference>
<evidence type="ECO:0000256" key="9">
    <source>
        <dbReference type="ARBA" id="ARBA00023264"/>
    </source>
</evidence>
<dbReference type="Proteomes" id="UP000284177">
    <property type="component" value="Unassembled WGS sequence"/>
</dbReference>
<feature type="transmembrane region" description="Helical" evidence="10">
    <location>
        <begin position="137"/>
        <end position="156"/>
    </location>
</feature>
<feature type="transmembrane region" description="Helical" evidence="10">
    <location>
        <begin position="162"/>
        <end position="177"/>
    </location>
</feature>
<keyword evidence="8 10" id="KW-0594">Phospholipid biosynthesis</keyword>
<feature type="transmembrane region" description="Helical" evidence="10">
    <location>
        <begin position="106"/>
        <end position="130"/>
    </location>
</feature>
<evidence type="ECO:0000256" key="7">
    <source>
        <dbReference type="ARBA" id="ARBA00023136"/>
    </source>
</evidence>
<dbReference type="EMBL" id="MCIB01000001">
    <property type="protein sequence ID" value="RKD34323.1"/>
    <property type="molecule type" value="Genomic_DNA"/>
</dbReference>
<dbReference type="EC" id="2.3.1.275" evidence="10"/>
<comment type="similarity">
    <text evidence="10">Belongs to the PlsY family.</text>
</comment>
<evidence type="ECO:0000256" key="4">
    <source>
        <dbReference type="ARBA" id="ARBA00022692"/>
    </source>
</evidence>
<evidence type="ECO:0000256" key="1">
    <source>
        <dbReference type="ARBA" id="ARBA00022475"/>
    </source>
</evidence>
<dbReference type="SMART" id="SM01207">
    <property type="entry name" value="G3P_acyltransf"/>
    <property type="match status" value="1"/>
</dbReference>
<gene>
    <name evidence="10" type="primary">plsY</name>
    <name evidence="11" type="ORF">BET03_00375</name>
</gene>
<dbReference type="GO" id="GO:0005886">
    <property type="term" value="C:plasma membrane"/>
    <property type="evidence" value="ECO:0007669"/>
    <property type="project" value="UniProtKB-SubCell"/>
</dbReference>
<evidence type="ECO:0000256" key="6">
    <source>
        <dbReference type="ARBA" id="ARBA00023098"/>
    </source>
</evidence>
<evidence type="ECO:0000256" key="8">
    <source>
        <dbReference type="ARBA" id="ARBA00023209"/>
    </source>
</evidence>
<keyword evidence="4 10" id="KW-0812">Transmembrane</keyword>
<evidence type="ECO:0000256" key="2">
    <source>
        <dbReference type="ARBA" id="ARBA00022516"/>
    </source>
</evidence>
<comment type="subcellular location">
    <subcellularLocation>
        <location evidence="10">Cell membrane</location>
        <topology evidence="10">Multi-pass membrane protein</topology>
    </subcellularLocation>
</comment>
<keyword evidence="1 10" id="KW-1003">Cell membrane</keyword>
<dbReference type="GO" id="GO:0008654">
    <property type="term" value="P:phospholipid biosynthetic process"/>
    <property type="evidence" value="ECO:0007669"/>
    <property type="project" value="UniProtKB-UniRule"/>
</dbReference>